<proteinExistence type="predicted"/>
<keyword evidence="2" id="KW-1185">Reference proteome</keyword>
<organism evidence="1 2">
    <name type="scientific">Streptomyces pseudogriseolus</name>
    <name type="common">Streptomyces gancidicus</name>
    <name type="synonym">Streptomyces rubiginosus</name>
    <dbReference type="NCBI Taxonomy" id="36817"/>
    <lineage>
        <taxon>Bacteria</taxon>
        <taxon>Bacillati</taxon>
        <taxon>Actinomycetota</taxon>
        <taxon>Actinomycetes</taxon>
        <taxon>Kitasatosporales</taxon>
        <taxon>Streptomycetaceae</taxon>
        <taxon>Streptomyces</taxon>
        <taxon>Streptomyces pseudogriseolus group</taxon>
    </lineage>
</organism>
<comment type="caution">
    <text evidence="1">The sequence shown here is derived from an EMBL/GenBank/DDBJ whole genome shotgun (WGS) entry which is preliminary data.</text>
</comment>
<accession>A0ABQ2T1U2</accession>
<evidence type="ECO:0000313" key="2">
    <source>
        <dbReference type="Proteomes" id="UP000597853"/>
    </source>
</evidence>
<name>A0ABQ2T1U2_STREZ</name>
<protein>
    <submittedName>
        <fullName evidence="1">Uncharacterized protein</fullName>
    </submittedName>
</protein>
<evidence type="ECO:0000313" key="1">
    <source>
        <dbReference type="EMBL" id="GGS48351.1"/>
    </source>
</evidence>
<reference evidence="2" key="1">
    <citation type="journal article" date="2019" name="Int. J. Syst. Evol. Microbiol.">
        <title>The Global Catalogue of Microorganisms (GCM) 10K type strain sequencing project: providing services to taxonomists for standard genome sequencing and annotation.</title>
        <authorList>
            <consortium name="The Broad Institute Genomics Platform"/>
            <consortium name="The Broad Institute Genome Sequencing Center for Infectious Disease"/>
            <person name="Wu L."/>
            <person name="Ma J."/>
        </authorList>
    </citation>
    <scope>NUCLEOTIDE SEQUENCE [LARGE SCALE GENOMIC DNA]</scope>
    <source>
        <strain evidence="2">JCM 4416</strain>
    </source>
</reference>
<gene>
    <name evidence="1" type="ORF">GCM10010285_29750</name>
</gene>
<dbReference type="EMBL" id="BMTX01000007">
    <property type="protein sequence ID" value="GGS48351.1"/>
    <property type="molecule type" value="Genomic_DNA"/>
</dbReference>
<sequence length="73" mass="7153">MTAQAASDGEAFRYWGSCPTIGITSVCISETTIPPSASTGTTAPVLGGAAVPVGADCSGASDMRQVSGRVSST</sequence>
<dbReference type="Proteomes" id="UP000597853">
    <property type="component" value="Unassembled WGS sequence"/>
</dbReference>